<accession>A0A0E9WYS2</accession>
<reference evidence="1" key="2">
    <citation type="journal article" date="2015" name="Fish Shellfish Immunol.">
        <title>Early steps in the European eel (Anguilla anguilla)-Vibrio vulnificus interaction in the gills: Role of the RtxA13 toxin.</title>
        <authorList>
            <person name="Callol A."/>
            <person name="Pajuelo D."/>
            <person name="Ebbesson L."/>
            <person name="Teles M."/>
            <person name="MacKenzie S."/>
            <person name="Amaro C."/>
        </authorList>
    </citation>
    <scope>NUCLEOTIDE SEQUENCE</scope>
</reference>
<reference evidence="1" key="1">
    <citation type="submission" date="2014-11" db="EMBL/GenBank/DDBJ databases">
        <authorList>
            <person name="Amaro Gonzalez C."/>
        </authorList>
    </citation>
    <scope>NUCLEOTIDE SEQUENCE</scope>
</reference>
<proteinExistence type="predicted"/>
<organism evidence="1">
    <name type="scientific">Anguilla anguilla</name>
    <name type="common">European freshwater eel</name>
    <name type="synonym">Muraena anguilla</name>
    <dbReference type="NCBI Taxonomy" id="7936"/>
    <lineage>
        <taxon>Eukaryota</taxon>
        <taxon>Metazoa</taxon>
        <taxon>Chordata</taxon>
        <taxon>Craniata</taxon>
        <taxon>Vertebrata</taxon>
        <taxon>Euteleostomi</taxon>
        <taxon>Actinopterygii</taxon>
        <taxon>Neopterygii</taxon>
        <taxon>Teleostei</taxon>
        <taxon>Anguilliformes</taxon>
        <taxon>Anguillidae</taxon>
        <taxon>Anguilla</taxon>
    </lineage>
</organism>
<dbReference type="AlphaFoldDB" id="A0A0E9WYS2"/>
<name>A0A0E9WYS2_ANGAN</name>
<evidence type="ECO:0000313" key="1">
    <source>
        <dbReference type="EMBL" id="JAH94603.1"/>
    </source>
</evidence>
<protein>
    <submittedName>
        <fullName evidence="1">Uncharacterized protein</fullName>
    </submittedName>
</protein>
<sequence length="79" mass="8795">MCNCTVLLCSATVLYYSVLLYCAIVYILQYCTRVWTIVLCYSAVLQYCTKVCTIVSSSHLGSDVRVVFPGAVPFSFPFS</sequence>
<dbReference type="EMBL" id="GBXM01013974">
    <property type="protein sequence ID" value="JAH94603.1"/>
    <property type="molecule type" value="Transcribed_RNA"/>
</dbReference>